<protein>
    <submittedName>
        <fullName evidence="2">Menaquinone-dependent protoporphyrinogen oxidase</fullName>
        <ecNumber evidence="2">1.3.5.3</ecNumber>
    </submittedName>
</protein>
<name>A0A853CTB9_9MICO</name>
<sequence>MRTLVAYASKYGATEGIAQRIGTVLQDKGLEVEVRRCEDLDDVSGYDAYIVGSATYEFNWRKAARRFVRRNVDELAAHPVWLFSSGPVGTEQVDKNGQDVLKAAEPKQFSTYADLLHPRGMQVFRGAFDHEKLRGSDRLFAWMPAIRDILPQGDFREWPVIESWAASIADELQPVR</sequence>
<dbReference type="GO" id="GO:0006783">
    <property type="term" value="P:heme biosynthetic process"/>
    <property type="evidence" value="ECO:0007669"/>
    <property type="project" value="TreeGrafter"/>
</dbReference>
<dbReference type="InterPro" id="IPR026816">
    <property type="entry name" value="Flavodoxin_dom"/>
</dbReference>
<dbReference type="InterPro" id="IPR029039">
    <property type="entry name" value="Flavoprotein-like_sf"/>
</dbReference>
<dbReference type="Proteomes" id="UP000578352">
    <property type="component" value="Unassembled WGS sequence"/>
</dbReference>
<keyword evidence="2" id="KW-0560">Oxidoreductase</keyword>
<dbReference type="PANTHER" id="PTHR38030">
    <property type="entry name" value="PROTOPORPHYRINOGEN IX DEHYDROGENASE [MENAQUINONE]"/>
    <property type="match status" value="1"/>
</dbReference>
<feature type="domain" description="Flavodoxin-like" evidence="1">
    <location>
        <begin position="3"/>
        <end position="169"/>
    </location>
</feature>
<proteinExistence type="predicted"/>
<dbReference type="PANTHER" id="PTHR38030:SF2">
    <property type="entry name" value="PROTOPORPHYRINOGEN IX DEHYDROGENASE [QUINONE]"/>
    <property type="match status" value="1"/>
</dbReference>
<evidence type="ECO:0000313" key="2">
    <source>
        <dbReference type="EMBL" id="NYJ22701.1"/>
    </source>
</evidence>
<evidence type="ECO:0000259" key="1">
    <source>
        <dbReference type="PROSITE" id="PS50902"/>
    </source>
</evidence>
<comment type="caution">
    <text evidence="2">The sequence shown here is derived from an EMBL/GenBank/DDBJ whole genome shotgun (WGS) entry which is preliminary data.</text>
</comment>
<dbReference type="Pfam" id="PF12724">
    <property type="entry name" value="Flavodoxin_5"/>
    <property type="match status" value="1"/>
</dbReference>
<dbReference type="EMBL" id="JACCFL010000001">
    <property type="protein sequence ID" value="NYJ22701.1"/>
    <property type="molecule type" value="Genomic_DNA"/>
</dbReference>
<dbReference type="PROSITE" id="PS50902">
    <property type="entry name" value="FLAVODOXIN_LIKE"/>
    <property type="match status" value="1"/>
</dbReference>
<organism evidence="2 3">
    <name type="scientific">Leifsonia shinshuensis</name>
    <dbReference type="NCBI Taxonomy" id="150026"/>
    <lineage>
        <taxon>Bacteria</taxon>
        <taxon>Bacillati</taxon>
        <taxon>Actinomycetota</taxon>
        <taxon>Actinomycetes</taxon>
        <taxon>Micrococcales</taxon>
        <taxon>Microbacteriaceae</taxon>
        <taxon>Leifsonia</taxon>
    </lineage>
</organism>
<dbReference type="Gene3D" id="3.40.50.360">
    <property type="match status" value="1"/>
</dbReference>
<dbReference type="InterPro" id="IPR052200">
    <property type="entry name" value="Protoporphyrinogen_IX_DH"/>
</dbReference>
<evidence type="ECO:0000313" key="3">
    <source>
        <dbReference type="Proteomes" id="UP000578352"/>
    </source>
</evidence>
<gene>
    <name evidence="2" type="ORF">HNR13_000988</name>
</gene>
<dbReference type="InterPro" id="IPR008254">
    <property type="entry name" value="Flavodoxin/NO_synth"/>
</dbReference>
<accession>A0A853CTB9</accession>
<dbReference type="SUPFAM" id="SSF52218">
    <property type="entry name" value="Flavoproteins"/>
    <property type="match status" value="1"/>
</dbReference>
<dbReference type="RefSeq" id="WP_179604721.1">
    <property type="nucleotide sequence ID" value="NZ_BAABEH010000001.1"/>
</dbReference>
<reference evidence="2 3" key="1">
    <citation type="submission" date="2020-07" db="EMBL/GenBank/DDBJ databases">
        <title>Sequencing the genomes of 1000 actinobacteria strains.</title>
        <authorList>
            <person name="Klenk H.-P."/>
        </authorList>
    </citation>
    <scope>NUCLEOTIDE SEQUENCE [LARGE SCALE GENOMIC DNA]</scope>
    <source>
        <strain evidence="2 3">DSM 15165</strain>
    </source>
</reference>
<dbReference type="AlphaFoldDB" id="A0A853CTB9"/>
<dbReference type="GO" id="GO:0070819">
    <property type="term" value="F:menaquinone-dependent protoporphyrinogen oxidase activity"/>
    <property type="evidence" value="ECO:0007669"/>
    <property type="project" value="TreeGrafter"/>
</dbReference>
<dbReference type="EC" id="1.3.5.3" evidence="2"/>
<dbReference type="GO" id="GO:0010181">
    <property type="term" value="F:FMN binding"/>
    <property type="evidence" value="ECO:0007669"/>
    <property type="project" value="InterPro"/>
</dbReference>